<name>A0A543I4T6_9MICO</name>
<organism evidence="3 4">
    <name type="scientific">Klugiella xanthotipulae</name>
    <dbReference type="NCBI Taxonomy" id="244735"/>
    <lineage>
        <taxon>Bacteria</taxon>
        <taxon>Bacillati</taxon>
        <taxon>Actinomycetota</taxon>
        <taxon>Actinomycetes</taxon>
        <taxon>Micrococcales</taxon>
        <taxon>Microbacteriaceae</taxon>
        <taxon>Klugiella</taxon>
    </lineage>
</organism>
<dbReference type="Proteomes" id="UP000318331">
    <property type="component" value="Unassembled WGS sequence"/>
</dbReference>
<proteinExistence type="predicted"/>
<feature type="region of interest" description="Disordered" evidence="1">
    <location>
        <begin position="243"/>
        <end position="263"/>
    </location>
</feature>
<feature type="transmembrane region" description="Helical" evidence="2">
    <location>
        <begin position="87"/>
        <end position="108"/>
    </location>
</feature>
<evidence type="ECO:0000256" key="2">
    <source>
        <dbReference type="SAM" id="Phobius"/>
    </source>
</evidence>
<dbReference type="AlphaFoldDB" id="A0A543I4T6"/>
<comment type="caution">
    <text evidence="3">The sequence shown here is derived from an EMBL/GenBank/DDBJ whole genome shotgun (WGS) entry which is preliminary data.</text>
</comment>
<reference evidence="3 4" key="1">
    <citation type="submission" date="2019-06" db="EMBL/GenBank/DDBJ databases">
        <title>Sequencing the genomes of 1000 actinobacteria strains.</title>
        <authorList>
            <person name="Klenk H.-P."/>
        </authorList>
    </citation>
    <scope>NUCLEOTIDE SEQUENCE [LARGE SCALE GENOMIC DNA]</scope>
    <source>
        <strain evidence="3 4">DSM 18031</strain>
    </source>
</reference>
<accession>A0A543I4T6</accession>
<keyword evidence="2" id="KW-0812">Transmembrane</keyword>
<evidence type="ECO:0000313" key="4">
    <source>
        <dbReference type="Proteomes" id="UP000318331"/>
    </source>
</evidence>
<evidence type="ECO:0000313" key="3">
    <source>
        <dbReference type="EMBL" id="TQM65613.1"/>
    </source>
</evidence>
<protein>
    <submittedName>
        <fullName evidence="3">Uncharacterized protein</fullName>
    </submittedName>
</protein>
<dbReference type="EMBL" id="VFPN01000001">
    <property type="protein sequence ID" value="TQM65613.1"/>
    <property type="molecule type" value="Genomic_DNA"/>
</dbReference>
<keyword evidence="2" id="KW-0472">Membrane</keyword>
<keyword evidence="2" id="KW-1133">Transmembrane helix</keyword>
<gene>
    <name evidence="3" type="ORF">FB466_0419</name>
</gene>
<keyword evidence="4" id="KW-1185">Reference proteome</keyword>
<sequence length="263" mass="29166">MFVAHASSDHPGGSIPRNPRVRLRLVTSPAEVDYLPADASMLVARPMSHAARLRWLAAGVVGTVAVLWYALWVLFTENDGTLWVWNTVWVLVMCAALISLWISFISSWRGSLLKREFSDMYPAFLAQAQAIHGTVAERDVTAYNGRVTRLTATVDYTPPGQPPARLIARMTGNARSTVLQSDIPQAGDAVMAWIGPGNDPWVIVQFNKEWATARLPQRQAKAGAEEPEESRFVSELAELTQMLHRGDLTPEEYEDAKGRLLNE</sequence>
<evidence type="ECO:0000256" key="1">
    <source>
        <dbReference type="SAM" id="MobiDB-lite"/>
    </source>
</evidence>
<feature type="transmembrane region" description="Helical" evidence="2">
    <location>
        <begin position="55"/>
        <end position="75"/>
    </location>
</feature>